<protein>
    <submittedName>
        <fullName evidence="3">Uncharacterized conserved protein YndB, AHSA1/START domain</fullName>
    </submittedName>
</protein>
<sequence>MTSPHPGLGLHVVASGATDLVLTRTFAAPAPLVFAALTEPELLRRWHGARGWQLTVCEVDLRPGGVWRFVSTGPGGSEMELHGLFREVVPPVRLTQTEIHRDWADGAALVTTVLDETDGHTTMTVTAQYSSPEIRDMVVRSSMQRGAGEGYDRLAAVLATLPPQPPNERHHP</sequence>
<dbReference type="SUPFAM" id="SSF55961">
    <property type="entry name" value="Bet v1-like"/>
    <property type="match status" value="1"/>
</dbReference>
<feature type="domain" description="Activator of Hsp90 ATPase homologue 1/2-like C-terminal" evidence="2">
    <location>
        <begin position="28"/>
        <end position="158"/>
    </location>
</feature>
<keyword evidence="4" id="KW-1185">Reference proteome</keyword>
<proteinExistence type="inferred from homology"/>
<evidence type="ECO:0000313" key="4">
    <source>
        <dbReference type="Proteomes" id="UP000236732"/>
    </source>
</evidence>
<dbReference type="InterPro" id="IPR023393">
    <property type="entry name" value="START-like_dom_sf"/>
</dbReference>
<name>A0A1H6F477_9ACTN</name>
<accession>A0A1H6F477</accession>
<dbReference type="EMBL" id="FNVT01000055">
    <property type="protein sequence ID" value="SEH04059.1"/>
    <property type="molecule type" value="Genomic_DNA"/>
</dbReference>
<dbReference type="RefSeq" id="WP_103964960.1">
    <property type="nucleotide sequence ID" value="NZ_FNVT01000055.1"/>
</dbReference>
<dbReference type="AlphaFoldDB" id="A0A1H6F477"/>
<dbReference type="Gene3D" id="3.30.530.20">
    <property type="match status" value="1"/>
</dbReference>
<dbReference type="Proteomes" id="UP000236732">
    <property type="component" value="Unassembled WGS sequence"/>
</dbReference>
<gene>
    <name evidence="3" type="ORF">SAMN05444920_1559</name>
</gene>
<dbReference type="OrthoDB" id="5185819at2"/>
<evidence type="ECO:0000256" key="1">
    <source>
        <dbReference type="ARBA" id="ARBA00006817"/>
    </source>
</evidence>
<dbReference type="InterPro" id="IPR013538">
    <property type="entry name" value="ASHA1/2-like_C"/>
</dbReference>
<dbReference type="Pfam" id="PF08327">
    <property type="entry name" value="AHSA1"/>
    <property type="match status" value="1"/>
</dbReference>
<reference evidence="3 4" key="1">
    <citation type="submission" date="2016-10" db="EMBL/GenBank/DDBJ databases">
        <authorList>
            <person name="de Groot N.N."/>
        </authorList>
    </citation>
    <scope>NUCLEOTIDE SEQUENCE [LARGE SCALE GENOMIC DNA]</scope>
    <source>
        <strain evidence="3 4">CGMCC 4.7037</strain>
    </source>
</reference>
<comment type="similarity">
    <text evidence="1">Belongs to the AHA1 family.</text>
</comment>
<evidence type="ECO:0000259" key="2">
    <source>
        <dbReference type="Pfam" id="PF08327"/>
    </source>
</evidence>
<dbReference type="CDD" id="cd07826">
    <property type="entry name" value="SRPBCC_CalC_Aha1-like_9"/>
    <property type="match status" value="1"/>
</dbReference>
<organism evidence="3 4">
    <name type="scientific">Nonomuraea solani</name>
    <dbReference type="NCBI Taxonomy" id="1144553"/>
    <lineage>
        <taxon>Bacteria</taxon>
        <taxon>Bacillati</taxon>
        <taxon>Actinomycetota</taxon>
        <taxon>Actinomycetes</taxon>
        <taxon>Streptosporangiales</taxon>
        <taxon>Streptosporangiaceae</taxon>
        <taxon>Nonomuraea</taxon>
    </lineage>
</organism>
<evidence type="ECO:0000313" key="3">
    <source>
        <dbReference type="EMBL" id="SEH04059.1"/>
    </source>
</evidence>